<organism evidence="3 4">
    <name type="scientific">Ancylostoma ceylanicum</name>
    <dbReference type="NCBI Taxonomy" id="53326"/>
    <lineage>
        <taxon>Eukaryota</taxon>
        <taxon>Metazoa</taxon>
        <taxon>Ecdysozoa</taxon>
        <taxon>Nematoda</taxon>
        <taxon>Chromadorea</taxon>
        <taxon>Rhabditida</taxon>
        <taxon>Rhabditina</taxon>
        <taxon>Rhabditomorpha</taxon>
        <taxon>Strongyloidea</taxon>
        <taxon>Ancylostomatidae</taxon>
        <taxon>Ancylostomatinae</taxon>
        <taxon>Ancylostoma</taxon>
    </lineage>
</organism>
<evidence type="ECO:0000313" key="3">
    <source>
        <dbReference type="EMBL" id="EYC26209.1"/>
    </source>
</evidence>
<evidence type="ECO:0000259" key="2">
    <source>
        <dbReference type="SMART" id="SM00198"/>
    </source>
</evidence>
<accession>A0A016VF02</accession>
<gene>
    <name evidence="3" type="primary">Acey_s0010.g1022</name>
    <name evidence="3" type="synonym">ASP-s0010.g1022</name>
    <name evidence="3" type="ORF">Y032_0010g1022</name>
</gene>
<proteinExistence type="predicted"/>
<feature type="domain" description="SCP" evidence="2">
    <location>
        <begin position="37"/>
        <end position="196"/>
    </location>
</feature>
<dbReference type="CDD" id="cd05380">
    <property type="entry name" value="CAP_euk"/>
    <property type="match status" value="1"/>
</dbReference>
<name>A0A016VF02_9BILA</name>
<evidence type="ECO:0000313" key="4">
    <source>
        <dbReference type="Proteomes" id="UP000024635"/>
    </source>
</evidence>
<evidence type="ECO:0000256" key="1">
    <source>
        <dbReference type="SAM" id="SignalP"/>
    </source>
</evidence>
<comment type="caution">
    <text evidence="3">The sequence shown here is derived from an EMBL/GenBank/DDBJ whole genome shotgun (WGS) entry which is preliminary data.</text>
</comment>
<dbReference type="InterPro" id="IPR035940">
    <property type="entry name" value="CAP_sf"/>
</dbReference>
<dbReference type="Pfam" id="PF00188">
    <property type="entry name" value="CAP"/>
    <property type="match status" value="1"/>
</dbReference>
<protein>
    <recommendedName>
        <fullName evidence="2">SCP domain-containing protein</fullName>
    </recommendedName>
</protein>
<dbReference type="SUPFAM" id="SSF55797">
    <property type="entry name" value="PR-1-like"/>
    <property type="match status" value="1"/>
</dbReference>
<keyword evidence="1" id="KW-0732">Signal</keyword>
<keyword evidence="4" id="KW-1185">Reference proteome</keyword>
<dbReference type="Proteomes" id="UP000024635">
    <property type="component" value="Unassembled WGS sequence"/>
</dbReference>
<dbReference type="STRING" id="53326.A0A016VF02"/>
<dbReference type="InterPro" id="IPR014044">
    <property type="entry name" value="CAP_dom"/>
</dbReference>
<dbReference type="OrthoDB" id="5876049at2759"/>
<sequence length="261" mass="29027">MLRLLLVFLFINEASAQAATTASPYVACTNGDPTNDIIRETALKVHNDLRLALIENKVDQDSGDKFPGSKSMFKMTYDCALEGLAMTTLSDCSSKPKVDYLPPTMSLNYARTRAETLPPDPDIADMIKDAAGEWADTRYDVTEIDEKTLVYENTDMEPFANMIYTNTTTVGCGTMFCSKKKRLAIACLYDSKPMVGEPLYKPAKTKTGCNDENGPCNKALKGAKCIPNSLVYKSSRFFLKKKTLCHLNPHSQPIRRQIRHA</sequence>
<dbReference type="SMART" id="SM00198">
    <property type="entry name" value="SCP"/>
    <property type="match status" value="1"/>
</dbReference>
<dbReference type="Gene3D" id="3.40.33.10">
    <property type="entry name" value="CAP"/>
    <property type="match status" value="1"/>
</dbReference>
<dbReference type="EMBL" id="JARK01001346">
    <property type="protein sequence ID" value="EYC26209.1"/>
    <property type="molecule type" value="Genomic_DNA"/>
</dbReference>
<feature type="signal peptide" evidence="1">
    <location>
        <begin position="1"/>
        <end position="16"/>
    </location>
</feature>
<feature type="chain" id="PRO_5001490075" description="SCP domain-containing protein" evidence="1">
    <location>
        <begin position="17"/>
        <end position="261"/>
    </location>
</feature>
<dbReference type="AlphaFoldDB" id="A0A016VF02"/>
<reference evidence="4" key="1">
    <citation type="journal article" date="2015" name="Nat. Genet.">
        <title>The genome and transcriptome of the zoonotic hookworm Ancylostoma ceylanicum identify infection-specific gene families.</title>
        <authorList>
            <person name="Schwarz E.M."/>
            <person name="Hu Y."/>
            <person name="Antoshechkin I."/>
            <person name="Miller M.M."/>
            <person name="Sternberg P.W."/>
            <person name="Aroian R.V."/>
        </authorList>
    </citation>
    <scope>NUCLEOTIDE SEQUENCE</scope>
    <source>
        <strain evidence="4">HY135</strain>
    </source>
</reference>